<evidence type="ECO:0008006" key="4">
    <source>
        <dbReference type="Google" id="ProtNLM"/>
    </source>
</evidence>
<keyword evidence="1" id="KW-0812">Transmembrane</keyword>
<dbReference type="PANTHER" id="PTHR34492">
    <property type="entry name" value="GUSTATORY RECEPTOR FAMILY"/>
    <property type="match status" value="1"/>
</dbReference>
<proteinExistence type="predicted"/>
<evidence type="ECO:0000256" key="1">
    <source>
        <dbReference type="SAM" id="Phobius"/>
    </source>
</evidence>
<keyword evidence="3" id="KW-1185">Reference proteome</keyword>
<gene>
    <name evidence="2" type="ORF">MSPICULIGERA_LOCUS10732</name>
</gene>
<name>A0AA36CPZ9_9BILA</name>
<organism evidence="2 3">
    <name type="scientific">Mesorhabditis spiculigera</name>
    <dbReference type="NCBI Taxonomy" id="96644"/>
    <lineage>
        <taxon>Eukaryota</taxon>
        <taxon>Metazoa</taxon>
        <taxon>Ecdysozoa</taxon>
        <taxon>Nematoda</taxon>
        <taxon>Chromadorea</taxon>
        <taxon>Rhabditida</taxon>
        <taxon>Rhabditina</taxon>
        <taxon>Rhabditomorpha</taxon>
        <taxon>Rhabditoidea</taxon>
        <taxon>Rhabditidae</taxon>
        <taxon>Mesorhabditinae</taxon>
        <taxon>Mesorhabditis</taxon>
    </lineage>
</organism>
<dbReference type="Proteomes" id="UP001177023">
    <property type="component" value="Unassembled WGS sequence"/>
</dbReference>
<protein>
    <recommendedName>
        <fullName evidence="4">Gustatory receptor</fullName>
    </recommendedName>
</protein>
<comment type="caution">
    <text evidence="2">The sequence shown here is derived from an EMBL/GenBank/DDBJ whole genome shotgun (WGS) entry which is preliminary data.</text>
</comment>
<feature type="transmembrane region" description="Helical" evidence="1">
    <location>
        <begin position="216"/>
        <end position="234"/>
    </location>
</feature>
<evidence type="ECO:0000313" key="2">
    <source>
        <dbReference type="EMBL" id="CAJ0572344.1"/>
    </source>
</evidence>
<feature type="transmembrane region" description="Helical" evidence="1">
    <location>
        <begin position="72"/>
        <end position="92"/>
    </location>
</feature>
<reference evidence="2" key="1">
    <citation type="submission" date="2023-06" db="EMBL/GenBank/DDBJ databases">
        <authorList>
            <person name="Delattre M."/>
        </authorList>
    </citation>
    <scope>NUCLEOTIDE SEQUENCE</scope>
    <source>
        <strain evidence="2">AF72</strain>
    </source>
</reference>
<feature type="transmembrane region" description="Helical" evidence="1">
    <location>
        <begin position="120"/>
        <end position="142"/>
    </location>
</feature>
<keyword evidence="1" id="KW-1133">Transmembrane helix</keyword>
<evidence type="ECO:0000313" key="3">
    <source>
        <dbReference type="Proteomes" id="UP001177023"/>
    </source>
</evidence>
<dbReference type="AlphaFoldDB" id="A0AA36CPZ9"/>
<dbReference type="EMBL" id="CATQJA010002596">
    <property type="protein sequence ID" value="CAJ0572344.1"/>
    <property type="molecule type" value="Genomic_DNA"/>
</dbReference>
<feature type="transmembrane region" description="Helical" evidence="1">
    <location>
        <begin position="14"/>
        <end position="33"/>
    </location>
</feature>
<feature type="non-terminal residue" evidence="2">
    <location>
        <position position="1"/>
    </location>
</feature>
<dbReference type="PANTHER" id="PTHR34492:SF2">
    <property type="entry name" value="G PROTEIN-COUPLED RECEPTOR"/>
    <property type="match status" value="1"/>
</dbReference>
<keyword evidence="1" id="KW-0472">Membrane</keyword>
<sequence length="354" mass="41116">MVVDFEPRAAPGTLVFYSMAIQVAGVMLLMTCWQRQLAFEKFFHYYRHARDIESEDLWIERAASIKRNSRRFWIVQSYVLGSAVMFAGMTFMGRTKDLVHKRFSAVFYYPQLVYARPMMMIFYCTILNVALHTYICLTNAIYWEARKFNRKLISLRAFDRMDMRVKLETLIRHHSTIHRAVRELDSIYQIYAFFVIAITIPATLFVMLMIFSRQNALEIILSLPALAFCLYEYYGIMYPARLHEELNRSKATLCMNHHVWVPYEKGVNKLAQTLVMHVEQANLGISLWGFAIVTKPLILTTVSVLMTCLAFLMELRPRPGQSIMGRNNFTMSVANLHPETLALAATPGKRRDTS</sequence>
<accession>A0AA36CPZ9</accession>
<feature type="transmembrane region" description="Helical" evidence="1">
    <location>
        <begin position="188"/>
        <end position="210"/>
    </location>
</feature>